<name>A0A5J4WWB3_9EUKA</name>
<accession>A0A5J4WWB3</accession>
<evidence type="ECO:0000313" key="2">
    <source>
        <dbReference type="Proteomes" id="UP000324800"/>
    </source>
</evidence>
<sequence length="200" mass="22711">MNQSQTTRNQRSQFGVNCKLLYLDDSSNLSEQQNAVELNMLSTAAETLNKEDSTEFANNKVIFAHQQSSKKHIPKRTEHGNSKIAHEKQSAVCCTDSYLQTSRSSCIAQSQFQNNIIRLIPPDIQHVMRLKLNYLKFCSSRAIHTIAPFTFDVAIQLACRSVSCIHFKRNYSSRKNNINLSLYSSNGTPQLSIYNTLEET</sequence>
<dbReference type="Proteomes" id="UP000324800">
    <property type="component" value="Unassembled WGS sequence"/>
</dbReference>
<dbReference type="AlphaFoldDB" id="A0A5J4WWB3"/>
<comment type="caution">
    <text evidence="1">The sequence shown here is derived from an EMBL/GenBank/DDBJ whole genome shotgun (WGS) entry which is preliminary data.</text>
</comment>
<dbReference type="EMBL" id="SNRW01000939">
    <property type="protein sequence ID" value="KAA6398519.1"/>
    <property type="molecule type" value="Genomic_DNA"/>
</dbReference>
<proteinExistence type="predicted"/>
<gene>
    <name evidence="1" type="ORF">EZS28_005957</name>
</gene>
<reference evidence="1 2" key="1">
    <citation type="submission" date="2019-03" db="EMBL/GenBank/DDBJ databases">
        <title>Single cell metagenomics reveals metabolic interactions within the superorganism composed of flagellate Streblomastix strix and complex community of Bacteroidetes bacteria on its surface.</title>
        <authorList>
            <person name="Treitli S.C."/>
            <person name="Kolisko M."/>
            <person name="Husnik F."/>
            <person name="Keeling P."/>
            <person name="Hampl V."/>
        </authorList>
    </citation>
    <scope>NUCLEOTIDE SEQUENCE [LARGE SCALE GENOMIC DNA]</scope>
    <source>
        <strain evidence="1">ST1C</strain>
    </source>
</reference>
<organism evidence="1 2">
    <name type="scientific">Streblomastix strix</name>
    <dbReference type="NCBI Taxonomy" id="222440"/>
    <lineage>
        <taxon>Eukaryota</taxon>
        <taxon>Metamonada</taxon>
        <taxon>Preaxostyla</taxon>
        <taxon>Oxymonadida</taxon>
        <taxon>Streblomastigidae</taxon>
        <taxon>Streblomastix</taxon>
    </lineage>
</organism>
<protein>
    <submittedName>
        <fullName evidence="1">Uncharacterized protein</fullName>
    </submittedName>
</protein>
<evidence type="ECO:0000313" key="1">
    <source>
        <dbReference type="EMBL" id="KAA6398519.1"/>
    </source>
</evidence>